<comment type="caution">
    <text evidence="1">The sequence shown here is derived from an EMBL/GenBank/DDBJ whole genome shotgun (WGS) entry which is preliminary data.</text>
</comment>
<proteinExistence type="predicted"/>
<reference evidence="1 2" key="1">
    <citation type="submission" date="2014-12" db="EMBL/GenBank/DDBJ databases">
        <title>Genome assembly of Enhygromyxa salina DSM 15201.</title>
        <authorList>
            <person name="Sharma G."/>
            <person name="Subramanian S."/>
        </authorList>
    </citation>
    <scope>NUCLEOTIDE SEQUENCE [LARGE SCALE GENOMIC DNA]</scope>
    <source>
        <strain evidence="1 2">DSM 15201</strain>
    </source>
</reference>
<dbReference type="EMBL" id="JMCC02000089">
    <property type="protein sequence ID" value="KIG13760.1"/>
    <property type="molecule type" value="Genomic_DNA"/>
</dbReference>
<dbReference type="AlphaFoldDB" id="A0A0C2CVX1"/>
<evidence type="ECO:0000313" key="1">
    <source>
        <dbReference type="EMBL" id="KIG13760.1"/>
    </source>
</evidence>
<protein>
    <submittedName>
        <fullName evidence="1">Uncharacterized protein</fullName>
    </submittedName>
</protein>
<dbReference type="Proteomes" id="UP000031599">
    <property type="component" value="Unassembled WGS sequence"/>
</dbReference>
<organism evidence="1 2">
    <name type="scientific">Enhygromyxa salina</name>
    <dbReference type="NCBI Taxonomy" id="215803"/>
    <lineage>
        <taxon>Bacteria</taxon>
        <taxon>Pseudomonadati</taxon>
        <taxon>Myxococcota</taxon>
        <taxon>Polyangia</taxon>
        <taxon>Nannocystales</taxon>
        <taxon>Nannocystaceae</taxon>
        <taxon>Enhygromyxa</taxon>
    </lineage>
</organism>
<accession>A0A0C2CVX1</accession>
<name>A0A0C2CVX1_9BACT</name>
<sequence>MEPIERVFRGHVHLAGGRNVSDLRRRFQVVGRASGRCEGAARRSMRTTCRIR</sequence>
<gene>
    <name evidence="1" type="ORF">DB30_07606</name>
</gene>
<evidence type="ECO:0000313" key="2">
    <source>
        <dbReference type="Proteomes" id="UP000031599"/>
    </source>
</evidence>